<evidence type="ECO:0000313" key="1">
    <source>
        <dbReference type="EMBL" id="AKX60472.1"/>
    </source>
</evidence>
<proteinExistence type="predicted"/>
<accession>A0A0K1XH14</accession>
<dbReference type="Pfam" id="PF04883">
    <property type="entry name" value="HK97-gp10_like"/>
    <property type="match status" value="1"/>
</dbReference>
<gene>
    <name evidence="1" type="ORF">AKN88_11445</name>
</gene>
<dbReference type="Proteomes" id="UP000063953">
    <property type="component" value="Chromosome"/>
</dbReference>
<keyword evidence="2" id="KW-1185">Reference proteome</keyword>
<sequence length="176" mass="19379">MSQPFKLQGVEEVLAKLETVKQEAKGKSARFALRKAAQLVLASAKSGAQAVDNPKTPNNIASNLVIRLDGKRFKKTGDHLFKVGVLGGAKQYAETKDNVRKGRVGKRYAIGGSKKNPGGDTFYWRFLEFGTAKMPPKPFMRKALASNIDSATQEFSLHFKRAIDRAVKRAEKGKTQ</sequence>
<dbReference type="GeneID" id="93983009"/>
<dbReference type="NCBIfam" id="TIGR01725">
    <property type="entry name" value="phge_HK97_gp10"/>
    <property type="match status" value="1"/>
</dbReference>
<dbReference type="STRING" id="1697053.AKN87_01835"/>
<reference evidence="1 2" key="1">
    <citation type="journal article" date="2015" name="Genome Announc.">
        <title>Genome Sequences of Oblitimonas alkaliphila gen. nov. sp. nov. (Proposed), a Novel Bacterium of the Pseudomonadaceae Family.</title>
        <authorList>
            <person name="Lauer A.C."/>
            <person name="Nicholson A.C."/>
            <person name="Humrighouse B.W."/>
            <person name="Emery B."/>
            <person name="Drobish A."/>
            <person name="Juieng P."/>
            <person name="Loparev V."/>
            <person name="McQuiston J.R."/>
        </authorList>
    </citation>
    <scope>NUCLEOTIDE SEQUENCE [LARGE SCALE GENOMIC DNA]</scope>
    <source>
        <strain evidence="1 2">E5571</strain>
    </source>
</reference>
<dbReference type="KEGG" id="pbb:AKN87_01835"/>
<evidence type="ECO:0008006" key="3">
    <source>
        <dbReference type="Google" id="ProtNLM"/>
    </source>
</evidence>
<dbReference type="RefSeq" id="WP_053101799.1">
    <property type="nucleotide sequence ID" value="NZ_CP012358.1"/>
</dbReference>
<dbReference type="InterPro" id="IPR010064">
    <property type="entry name" value="HK97-gp10_tail"/>
</dbReference>
<dbReference type="PATRIC" id="fig|1697053.3.peg.378"/>
<protein>
    <recommendedName>
        <fullName evidence="3">HK97 gp10 family phage protein</fullName>
    </recommendedName>
</protein>
<name>A0A0K1XH14_9GAMM</name>
<evidence type="ECO:0000313" key="2">
    <source>
        <dbReference type="Proteomes" id="UP000063953"/>
    </source>
</evidence>
<organism evidence="1 2">
    <name type="scientific">Thiopseudomonas alkaliphila</name>
    <dbReference type="NCBI Taxonomy" id="1697053"/>
    <lineage>
        <taxon>Bacteria</taxon>
        <taxon>Pseudomonadati</taxon>
        <taxon>Pseudomonadota</taxon>
        <taxon>Gammaproteobacteria</taxon>
        <taxon>Pseudomonadales</taxon>
        <taxon>Pseudomonadaceae</taxon>
        <taxon>Thiopseudomonas</taxon>
    </lineage>
</organism>
<dbReference type="EMBL" id="CP012365">
    <property type="protein sequence ID" value="AKX60472.1"/>
    <property type="molecule type" value="Genomic_DNA"/>
</dbReference>
<dbReference type="AlphaFoldDB" id="A0A0K1XH14"/>